<reference evidence="2" key="1">
    <citation type="journal article" date="2018" name="Genome Biol. Evol.">
        <title>Genomics and development of Lentinus tigrinus, a white-rot wood-decaying mushroom with dimorphic fruiting bodies.</title>
        <authorList>
            <person name="Wu B."/>
            <person name="Xu Z."/>
            <person name="Knudson A."/>
            <person name="Carlson A."/>
            <person name="Chen N."/>
            <person name="Kovaka S."/>
            <person name="LaButti K."/>
            <person name="Lipzen A."/>
            <person name="Pennachio C."/>
            <person name="Riley R."/>
            <person name="Schakwitz W."/>
            <person name="Umezawa K."/>
            <person name="Ohm R.A."/>
            <person name="Grigoriev I.V."/>
            <person name="Nagy L.G."/>
            <person name="Gibbons J."/>
            <person name="Hibbett D."/>
        </authorList>
    </citation>
    <scope>NUCLEOTIDE SEQUENCE [LARGE SCALE GENOMIC DNA]</scope>
    <source>
        <strain evidence="2">ALCF2SS1-6</strain>
    </source>
</reference>
<evidence type="ECO:0000313" key="3">
    <source>
        <dbReference type="Proteomes" id="UP000313359"/>
    </source>
</evidence>
<evidence type="ECO:0000256" key="1">
    <source>
        <dbReference type="SAM" id="MobiDB-lite"/>
    </source>
</evidence>
<feature type="region of interest" description="Disordered" evidence="1">
    <location>
        <begin position="154"/>
        <end position="175"/>
    </location>
</feature>
<dbReference type="AlphaFoldDB" id="A0A5C2SKA4"/>
<dbReference type="Proteomes" id="UP000313359">
    <property type="component" value="Unassembled WGS sequence"/>
</dbReference>
<protein>
    <submittedName>
        <fullName evidence="2">Uncharacterized protein</fullName>
    </submittedName>
</protein>
<evidence type="ECO:0000313" key="2">
    <source>
        <dbReference type="EMBL" id="RPD64060.1"/>
    </source>
</evidence>
<keyword evidence="3" id="KW-1185">Reference proteome</keyword>
<name>A0A5C2SKA4_9APHY</name>
<dbReference type="EMBL" id="ML122254">
    <property type="protein sequence ID" value="RPD64060.1"/>
    <property type="molecule type" value="Genomic_DNA"/>
</dbReference>
<gene>
    <name evidence="2" type="ORF">L227DRAFT_650291</name>
</gene>
<dbReference type="OrthoDB" id="2757765at2759"/>
<feature type="compositionally biased region" description="Polar residues" evidence="1">
    <location>
        <begin position="165"/>
        <end position="175"/>
    </location>
</feature>
<proteinExistence type="predicted"/>
<accession>A0A5C2SKA4</accession>
<sequence>MPNNDLIPAPRKRPQRVYVGDGNKSSLQEQMGMAACTDILSEILLIIRQTCIAHGVDLDEAYRRQNPAILRAVTQEVLSKLPVLREYEDAWPVEYYFARELKSHVHRPKQKVGQHTRRRRSQTPLISRIYGRWSVPATRTVGTQHSAIFVRRPNKRVVSHRASRRNSPSISSQIQEKNKIGTQLRGNGPVPHLVTPPPSIEPSPSSSSEPVFKLLVSARFPRPDAQHLAKLLASKGIKDLSYLKVFARMSTRDGWLAELVREGAITEIQMRVLREILESRK</sequence>
<feature type="compositionally biased region" description="Basic residues" evidence="1">
    <location>
        <begin position="154"/>
        <end position="164"/>
    </location>
</feature>
<organism evidence="2 3">
    <name type="scientific">Lentinus tigrinus ALCF2SS1-6</name>
    <dbReference type="NCBI Taxonomy" id="1328759"/>
    <lineage>
        <taxon>Eukaryota</taxon>
        <taxon>Fungi</taxon>
        <taxon>Dikarya</taxon>
        <taxon>Basidiomycota</taxon>
        <taxon>Agaricomycotina</taxon>
        <taxon>Agaricomycetes</taxon>
        <taxon>Polyporales</taxon>
        <taxon>Polyporaceae</taxon>
        <taxon>Lentinus</taxon>
    </lineage>
</organism>